<evidence type="ECO:0000313" key="2">
    <source>
        <dbReference type="Proteomes" id="UP000224503"/>
    </source>
</evidence>
<name>A0A0U4JRS2_9CAUD</name>
<sequence length="113" mass="12209">MPFAKLGSPGYMHRNERFANRIKKYFPAKNLNQLLAAPFGNEQEFDRQVNMGNIKVFEPYTGSGAPALGTVPNGGAVGEFYFRTDTPSTANQRIYVCTVAGSAAAIGTFVGIV</sequence>
<reference evidence="1 2" key="1">
    <citation type="submission" date="2015-11" db="EMBL/GenBank/DDBJ databases">
        <authorList>
            <person name="Ott C."/>
            <person name="Guerrero C.A."/>
            <person name="Bradley K.W."/>
            <person name="Asai D.J."/>
            <person name="Bowman C.A."/>
            <person name="Russell D.A."/>
            <person name="Pope W.H."/>
            <person name="Jacobs-Sera D."/>
            <person name="Hendrix R.W."/>
            <person name="Hatfull G.F."/>
        </authorList>
    </citation>
    <scope>NUCLEOTIDE SEQUENCE [LARGE SCALE GENOMIC DNA]</scope>
</reference>
<keyword evidence="2" id="KW-1185">Reference proteome</keyword>
<organism evidence="1 2">
    <name type="scientific">Arthrobacter phage Jasmine</name>
    <dbReference type="NCBI Taxonomy" id="1772302"/>
    <lineage>
        <taxon>Viruses</taxon>
        <taxon>Duplodnaviria</taxon>
        <taxon>Heunggongvirae</taxon>
        <taxon>Uroviricota</taxon>
        <taxon>Caudoviricetes</taxon>
        <taxon>Jasminevirus</taxon>
        <taxon>Jasminevirus jasmine</taxon>
    </lineage>
</organism>
<dbReference type="OrthoDB" id="32837at10239"/>
<dbReference type="RefSeq" id="YP_009594308.1">
    <property type="nucleotide sequence ID" value="NC_041875.1"/>
</dbReference>
<proteinExistence type="predicted"/>
<gene>
    <name evidence="1" type="primary">20</name>
    <name evidence="1" type="ORF">JASMINE_20</name>
</gene>
<evidence type="ECO:0000313" key="1">
    <source>
        <dbReference type="EMBL" id="ALY09291.1"/>
    </source>
</evidence>
<dbReference type="KEGG" id="vg:40069829"/>
<dbReference type="GeneID" id="40069829"/>
<accession>A0A0U4JRS2</accession>
<dbReference type="Proteomes" id="UP000224503">
    <property type="component" value="Segment"/>
</dbReference>
<dbReference type="EMBL" id="KU160650">
    <property type="protein sequence ID" value="ALY09291.1"/>
    <property type="molecule type" value="Genomic_DNA"/>
</dbReference>
<protein>
    <submittedName>
        <fullName evidence="1">Uncharacterized protein</fullName>
    </submittedName>
</protein>